<dbReference type="PANTHER" id="PTHR30055">
    <property type="entry name" value="HTH-TYPE TRANSCRIPTIONAL REGULATOR RUTR"/>
    <property type="match status" value="1"/>
</dbReference>
<evidence type="ECO:0000313" key="4">
    <source>
        <dbReference type="EMBL" id="ASO18772.1"/>
    </source>
</evidence>
<reference evidence="4 5" key="1">
    <citation type="submission" date="2017-07" db="EMBL/GenBank/DDBJ databases">
        <title>Complete genome sequence of Actinoalloteichus hoggarensis DSM 45943, type strain of Actinoalloteichus hoggarensis.</title>
        <authorList>
            <person name="Ruckert C."/>
            <person name="Nouioui I."/>
            <person name="Willmese J."/>
            <person name="van Wezel G."/>
            <person name="Klenk H.-P."/>
            <person name="Kalinowski J."/>
            <person name="Zotchev S.B."/>
        </authorList>
    </citation>
    <scope>NUCLEOTIDE SEQUENCE [LARGE SCALE GENOMIC DNA]</scope>
    <source>
        <strain evidence="4 5">DSM 45943</strain>
    </source>
</reference>
<dbReference type="InterPro" id="IPR009057">
    <property type="entry name" value="Homeodomain-like_sf"/>
</dbReference>
<gene>
    <name evidence="4" type="ORF">AHOG_05595</name>
</gene>
<dbReference type="InterPro" id="IPR050109">
    <property type="entry name" value="HTH-type_TetR-like_transc_reg"/>
</dbReference>
<dbReference type="OrthoDB" id="3296001at2"/>
<evidence type="ECO:0000256" key="3">
    <source>
        <dbReference type="ARBA" id="ARBA00023163"/>
    </source>
</evidence>
<dbReference type="AlphaFoldDB" id="A0A221VYZ3"/>
<dbReference type="GO" id="GO:0000976">
    <property type="term" value="F:transcription cis-regulatory region binding"/>
    <property type="evidence" value="ECO:0007669"/>
    <property type="project" value="TreeGrafter"/>
</dbReference>
<evidence type="ECO:0000256" key="2">
    <source>
        <dbReference type="ARBA" id="ARBA00023125"/>
    </source>
</evidence>
<dbReference type="EMBL" id="CP022521">
    <property type="protein sequence ID" value="ASO18772.1"/>
    <property type="molecule type" value="Genomic_DNA"/>
</dbReference>
<dbReference type="InterPro" id="IPR001647">
    <property type="entry name" value="HTH_TetR"/>
</dbReference>
<dbReference type="Proteomes" id="UP000204221">
    <property type="component" value="Chromosome"/>
</dbReference>
<dbReference type="SUPFAM" id="SSF46689">
    <property type="entry name" value="Homeodomain-like"/>
    <property type="match status" value="1"/>
</dbReference>
<proteinExistence type="predicted"/>
<protein>
    <submittedName>
        <fullName evidence="4">Transcriptional regulator, TetR family</fullName>
    </submittedName>
</protein>
<keyword evidence="3" id="KW-0804">Transcription</keyword>
<keyword evidence="5" id="KW-1185">Reference proteome</keyword>
<evidence type="ECO:0000313" key="5">
    <source>
        <dbReference type="Proteomes" id="UP000204221"/>
    </source>
</evidence>
<sequence length="207" mass="22355">MTPSSRDSGPGLRERKKQQTREALSWAALRLAVEKGLDAVLVEDIAAAAGVSPRTFNNYFEGKAEAVVWRHFDRARRMADLLRSRPADEPLWDAVVHAVLAHTGDEQQTPDPEWTAGVSLMVAEPALQGAYLKASAAAERELALAVAERTGGDPDRDMYPSLVSAAIGSAIDVATRRWLRADPPVSQAGLLRAALAEITAGLPEPRR</sequence>
<dbReference type="Gene3D" id="1.10.357.10">
    <property type="entry name" value="Tetracycline Repressor, domain 2"/>
    <property type="match status" value="1"/>
</dbReference>
<dbReference type="Pfam" id="PF17754">
    <property type="entry name" value="TetR_C_14"/>
    <property type="match status" value="1"/>
</dbReference>
<dbReference type="PANTHER" id="PTHR30055:SF238">
    <property type="entry name" value="MYCOFACTOCIN BIOSYNTHESIS TRANSCRIPTIONAL REGULATOR MFTR-RELATED"/>
    <property type="match status" value="1"/>
</dbReference>
<dbReference type="InterPro" id="IPR041347">
    <property type="entry name" value="MftR_C"/>
</dbReference>
<dbReference type="KEGG" id="ahg:AHOG_05595"/>
<keyword evidence="2" id="KW-0238">DNA-binding</keyword>
<name>A0A221VYZ3_9PSEU</name>
<dbReference type="PROSITE" id="PS50977">
    <property type="entry name" value="HTH_TETR_2"/>
    <property type="match status" value="1"/>
</dbReference>
<evidence type="ECO:0000256" key="1">
    <source>
        <dbReference type="ARBA" id="ARBA00023015"/>
    </source>
</evidence>
<keyword evidence="1" id="KW-0805">Transcription regulation</keyword>
<dbReference type="Pfam" id="PF00440">
    <property type="entry name" value="TetR_N"/>
    <property type="match status" value="1"/>
</dbReference>
<dbReference type="Gene3D" id="1.10.10.60">
    <property type="entry name" value="Homeodomain-like"/>
    <property type="match status" value="1"/>
</dbReference>
<accession>A0A221VYZ3</accession>
<dbReference type="GO" id="GO:0003700">
    <property type="term" value="F:DNA-binding transcription factor activity"/>
    <property type="evidence" value="ECO:0007669"/>
    <property type="project" value="TreeGrafter"/>
</dbReference>
<dbReference type="RefSeq" id="WP_093940402.1">
    <property type="nucleotide sequence ID" value="NZ_CP022521.1"/>
</dbReference>
<organism evidence="4 5">
    <name type="scientific">Actinoalloteichus hoggarensis</name>
    <dbReference type="NCBI Taxonomy" id="1470176"/>
    <lineage>
        <taxon>Bacteria</taxon>
        <taxon>Bacillati</taxon>
        <taxon>Actinomycetota</taxon>
        <taxon>Actinomycetes</taxon>
        <taxon>Pseudonocardiales</taxon>
        <taxon>Pseudonocardiaceae</taxon>
        <taxon>Actinoalloteichus</taxon>
    </lineage>
</organism>